<reference evidence="2" key="1">
    <citation type="submission" date="2020-11" db="EMBL/GenBank/DDBJ databases">
        <authorList>
            <person name="Tran Van P."/>
        </authorList>
    </citation>
    <scope>NUCLEOTIDE SEQUENCE</scope>
</reference>
<accession>A0A7R9GTY3</accession>
<sequence length="276" mass="31750">MAKSLQDKSVQALAASVTILLVLTVLLQPCLSAPSTGRVKTTSSVVKAAQKKPPVWHNPCGALPSGKSLGGHATRHVKPKSIKTVRQQFKITMKHFRNNEKRILNLYTEVKESLGDQIKYDWLPQDQFLWYWNEVRNINDKPQKMAMVLKEFHSSLQEILITFLEMKKFNLEHNEPLHKIRTKLITEMSNKVKQLLCEAENAILNESVGLPDRHTTDIVAWDPNPDHTTVLVQDWGVFALYKNFLQNWQCIMDDLMSKTKRKLALKMCRPLLKTRN</sequence>
<feature type="signal peptide" evidence="1">
    <location>
        <begin position="1"/>
        <end position="32"/>
    </location>
</feature>
<keyword evidence="1" id="KW-0732">Signal</keyword>
<feature type="chain" id="PRO_5031254324" evidence="1">
    <location>
        <begin position="33"/>
        <end position="276"/>
    </location>
</feature>
<organism evidence="2">
    <name type="scientific">Timema poppense</name>
    <name type="common">Walking stick</name>
    <dbReference type="NCBI Taxonomy" id="170557"/>
    <lineage>
        <taxon>Eukaryota</taxon>
        <taxon>Metazoa</taxon>
        <taxon>Ecdysozoa</taxon>
        <taxon>Arthropoda</taxon>
        <taxon>Hexapoda</taxon>
        <taxon>Insecta</taxon>
        <taxon>Pterygota</taxon>
        <taxon>Neoptera</taxon>
        <taxon>Polyneoptera</taxon>
        <taxon>Phasmatodea</taxon>
        <taxon>Timematodea</taxon>
        <taxon>Timematoidea</taxon>
        <taxon>Timematidae</taxon>
        <taxon>Timema</taxon>
    </lineage>
</organism>
<proteinExistence type="predicted"/>
<protein>
    <submittedName>
        <fullName evidence="2">Uncharacterized protein</fullName>
    </submittedName>
</protein>
<evidence type="ECO:0000313" key="2">
    <source>
        <dbReference type="EMBL" id="CAD7396656.1"/>
    </source>
</evidence>
<name>A0A7R9GTY3_TIMPO</name>
<gene>
    <name evidence="2" type="ORF">TPSB3V08_LOCUS763</name>
</gene>
<dbReference type="EMBL" id="OD000260">
    <property type="protein sequence ID" value="CAD7396656.1"/>
    <property type="molecule type" value="Genomic_DNA"/>
</dbReference>
<evidence type="ECO:0000256" key="1">
    <source>
        <dbReference type="SAM" id="SignalP"/>
    </source>
</evidence>
<dbReference type="AlphaFoldDB" id="A0A7R9GTY3"/>